<dbReference type="PANTHER" id="PTHR14269">
    <property type="entry name" value="CDP-DIACYLGLYCEROL--GLYCEROL-3-PHOSPHATE 3-PHOSPHATIDYLTRANSFERASE-RELATED"/>
    <property type="match status" value="1"/>
</dbReference>
<keyword evidence="10" id="KW-0443">Lipid metabolism</keyword>
<dbReference type="GO" id="GO:0012505">
    <property type="term" value="C:endomembrane system"/>
    <property type="evidence" value="ECO:0007669"/>
    <property type="project" value="UniProtKB-SubCell"/>
</dbReference>
<keyword evidence="9 17" id="KW-1133">Transmembrane helix</keyword>
<dbReference type="EMBL" id="FPJW01000012">
    <property type="protein sequence ID" value="SFX76100.1"/>
    <property type="molecule type" value="Genomic_DNA"/>
</dbReference>
<dbReference type="RefSeq" id="WP_072327120.1">
    <property type="nucleotide sequence ID" value="NZ_FPJW01000012.1"/>
</dbReference>
<evidence type="ECO:0000256" key="10">
    <source>
        <dbReference type="ARBA" id="ARBA00023098"/>
    </source>
</evidence>
<organism evidence="18 19">
    <name type="scientific">Marinospirillum alkaliphilum DSM 21637</name>
    <dbReference type="NCBI Taxonomy" id="1122209"/>
    <lineage>
        <taxon>Bacteria</taxon>
        <taxon>Pseudomonadati</taxon>
        <taxon>Pseudomonadota</taxon>
        <taxon>Gammaproteobacteria</taxon>
        <taxon>Oceanospirillales</taxon>
        <taxon>Oceanospirillaceae</taxon>
        <taxon>Marinospirillum</taxon>
    </lineage>
</organism>
<evidence type="ECO:0000256" key="17">
    <source>
        <dbReference type="SAM" id="Phobius"/>
    </source>
</evidence>
<dbReference type="Proteomes" id="UP000182350">
    <property type="component" value="Unassembled WGS sequence"/>
</dbReference>
<dbReference type="OrthoDB" id="9777147at2"/>
<evidence type="ECO:0000256" key="2">
    <source>
        <dbReference type="ARBA" id="ARBA00004127"/>
    </source>
</evidence>
<keyword evidence="7 15" id="KW-0808">Transferase</keyword>
<keyword evidence="13" id="KW-1208">Phospholipid metabolism</keyword>
<dbReference type="GO" id="GO:0003882">
    <property type="term" value="F:CDP-diacylglycerol-serine O-phosphatidyltransferase activity"/>
    <property type="evidence" value="ECO:0007669"/>
    <property type="project" value="UniProtKB-EC"/>
</dbReference>
<dbReference type="AlphaFoldDB" id="A0A1K1ZQZ8"/>
<gene>
    <name evidence="18" type="ORF">SAMN02745752_02804</name>
</gene>
<feature type="transmembrane region" description="Helical" evidence="17">
    <location>
        <begin position="66"/>
        <end position="87"/>
    </location>
</feature>
<feature type="region of interest" description="Disordered" evidence="16">
    <location>
        <begin position="1"/>
        <end position="34"/>
    </location>
</feature>
<dbReference type="InterPro" id="IPR048254">
    <property type="entry name" value="CDP_ALCOHOL_P_TRANSF_CS"/>
</dbReference>
<dbReference type="GO" id="GO:0008654">
    <property type="term" value="P:phospholipid biosynthetic process"/>
    <property type="evidence" value="ECO:0007669"/>
    <property type="project" value="UniProtKB-KW"/>
</dbReference>
<keyword evidence="11 17" id="KW-0472">Membrane</keyword>
<evidence type="ECO:0000256" key="5">
    <source>
        <dbReference type="ARBA" id="ARBA00017171"/>
    </source>
</evidence>
<dbReference type="InterPro" id="IPR004533">
    <property type="entry name" value="CDP-diaglyc--ser_O-PTrfase"/>
</dbReference>
<feature type="transmembrane region" description="Helical" evidence="17">
    <location>
        <begin position="217"/>
        <end position="236"/>
    </location>
</feature>
<dbReference type="InterPro" id="IPR000462">
    <property type="entry name" value="CDP-OH_P_trans"/>
</dbReference>
<evidence type="ECO:0000256" key="4">
    <source>
        <dbReference type="ARBA" id="ARBA00013174"/>
    </source>
</evidence>
<dbReference type="GO" id="GO:0016020">
    <property type="term" value="C:membrane"/>
    <property type="evidence" value="ECO:0007669"/>
    <property type="project" value="InterPro"/>
</dbReference>
<feature type="compositionally biased region" description="Basic and acidic residues" evidence="16">
    <location>
        <begin position="25"/>
        <end position="34"/>
    </location>
</feature>
<evidence type="ECO:0000256" key="14">
    <source>
        <dbReference type="ARBA" id="ARBA00032361"/>
    </source>
</evidence>
<evidence type="ECO:0000256" key="12">
    <source>
        <dbReference type="ARBA" id="ARBA00023209"/>
    </source>
</evidence>
<evidence type="ECO:0000256" key="15">
    <source>
        <dbReference type="RuleBase" id="RU003750"/>
    </source>
</evidence>
<sequence length="303" mass="32983">MSQDKPETEVQQSAEDQPSAVQASSREEAERDAEFARRAHRMVGEVIEEVVEEKEVDGKKERHRGIYLLPNLFTTGALFSGFYAVVAGMNGDFSAAAIAIFVAMILDGLDGRVARMTGTESAFGEQYDSLADMVSFGVAPALVAFSWMLQDLGQFGWIAAFVYVAGAALRLARFNVQVGVADKKWFTGLPSPSAAAIVAALVWVLHDLDIEMLASQVLVALVIAAVGLLMVSNVRYYSFKDIDLKNRVPFMVLLAIVLVLAIIAIDPATMLLLLFVGYGASGPVRALFRRQSLAEKMARKEKE</sequence>
<dbReference type="PROSITE" id="PS00379">
    <property type="entry name" value="CDP_ALCOHOL_P_TRANSF"/>
    <property type="match status" value="1"/>
</dbReference>
<evidence type="ECO:0000256" key="9">
    <source>
        <dbReference type="ARBA" id="ARBA00022989"/>
    </source>
</evidence>
<evidence type="ECO:0000256" key="16">
    <source>
        <dbReference type="SAM" id="MobiDB-lite"/>
    </source>
</evidence>
<keyword evidence="19" id="KW-1185">Reference proteome</keyword>
<comment type="subcellular location">
    <subcellularLocation>
        <location evidence="2">Endomembrane system</location>
        <topology evidence="2">Multi-pass membrane protein</topology>
    </subcellularLocation>
</comment>
<dbReference type="InterPro" id="IPR043130">
    <property type="entry name" value="CDP-OH_PTrfase_TM_dom"/>
</dbReference>
<feature type="compositionally biased region" description="Polar residues" evidence="16">
    <location>
        <begin position="9"/>
        <end position="24"/>
    </location>
</feature>
<keyword evidence="8 17" id="KW-0812">Transmembrane</keyword>
<dbReference type="Gene3D" id="1.20.120.1760">
    <property type="match status" value="1"/>
</dbReference>
<protein>
    <recommendedName>
        <fullName evidence="5">CDP-diacylglycerol--serine O-phosphatidyltransferase</fullName>
        <ecNumber evidence="4">2.7.8.8</ecNumber>
    </recommendedName>
    <alternativeName>
        <fullName evidence="14">Phosphatidylserine synthase</fullName>
    </alternativeName>
</protein>
<dbReference type="Pfam" id="PF01066">
    <property type="entry name" value="CDP-OH_P_transf"/>
    <property type="match status" value="1"/>
</dbReference>
<evidence type="ECO:0000256" key="8">
    <source>
        <dbReference type="ARBA" id="ARBA00022692"/>
    </source>
</evidence>
<comment type="catalytic activity">
    <reaction evidence="1">
        <text>a CDP-1,2-diacyl-sn-glycerol + L-serine = a 1,2-diacyl-sn-glycero-3-phospho-L-serine + CMP + H(+)</text>
        <dbReference type="Rhea" id="RHEA:16913"/>
        <dbReference type="ChEBI" id="CHEBI:15378"/>
        <dbReference type="ChEBI" id="CHEBI:33384"/>
        <dbReference type="ChEBI" id="CHEBI:57262"/>
        <dbReference type="ChEBI" id="CHEBI:58332"/>
        <dbReference type="ChEBI" id="CHEBI:60377"/>
        <dbReference type="EC" id="2.7.8.8"/>
    </reaction>
</comment>
<evidence type="ECO:0000313" key="19">
    <source>
        <dbReference type="Proteomes" id="UP000182350"/>
    </source>
</evidence>
<dbReference type="InterPro" id="IPR050324">
    <property type="entry name" value="CDP-alcohol_PTase-I"/>
</dbReference>
<dbReference type="EC" id="2.7.8.8" evidence="4"/>
<keyword evidence="6" id="KW-0444">Lipid biosynthesis</keyword>
<feature type="transmembrane region" description="Helical" evidence="17">
    <location>
        <begin position="271"/>
        <end position="288"/>
    </location>
</feature>
<evidence type="ECO:0000256" key="13">
    <source>
        <dbReference type="ARBA" id="ARBA00023264"/>
    </source>
</evidence>
<evidence type="ECO:0000256" key="7">
    <source>
        <dbReference type="ARBA" id="ARBA00022679"/>
    </source>
</evidence>
<comment type="similarity">
    <text evidence="3 15">Belongs to the CDP-alcohol phosphatidyltransferase class-I family.</text>
</comment>
<reference evidence="18 19" key="1">
    <citation type="submission" date="2016-11" db="EMBL/GenBank/DDBJ databases">
        <authorList>
            <person name="Jaros S."/>
            <person name="Januszkiewicz K."/>
            <person name="Wedrychowicz H."/>
        </authorList>
    </citation>
    <scope>NUCLEOTIDE SEQUENCE [LARGE SCALE GENOMIC DNA]</scope>
    <source>
        <strain evidence="18 19">DSM 21637</strain>
    </source>
</reference>
<evidence type="ECO:0000256" key="1">
    <source>
        <dbReference type="ARBA" id="ARBA00000287"/>
    </source>
</evidence>
<feature type="transmembrane region" description="Helical" evidence="17">
    <location>
        <begin position="185"/>
        <end position="205"/>
    </location>
</feature>
<feature type="transmembrane region" description="Helical" evidence="17">
    <location>
        <begin position="155"/>
        <end position="173"/>
    </location>
</feature>
<accession>A0A1K1ZQZ8</accession>
<evidence type="ECO:0000256" key="3">
    <source>
        <dbReference type="ARBA" id="ARBA00010441"/>
    </source>
</evidence>
<evidence type="ECO:0000256" key="6">
    <source>
        <dbReference type="ARBA" id="ARBA00022516"/>
    </source>
</evidence>
<proteinExistence type="inferred from homology"/>
<dbReference type="STRING" id="1122209.SAMN02745752_02804"/>
<evidence type="ECO:0000313" key="18">
    <source>
        <dbReference type="EMBL" id="SFX76100.1"/>
    </source>
</evidence>
<name>A0A1K1ZQZ8_9GAMM</name>
<feature type="transmembrane region" description="Helical" evidence="17">
    <location>
        <begin position="248"/>
        <end position="265"/>
    </location>
</feature>
<evidence type="ECO:0000256" key="11">
    <source>
        <dbReference type="ARBA" id="ARBA00023136"/>
    </source>
</evidence>
<keyword evidence="12" id="KW-0594">Phospholipid biosynthesis</keyword>
<dbReference type="PANTHER" id="PTHR14269:SF61">
    <property type="entry name" value="CDP-DIACYLGLYCEROL--SERINE O-PHOSPHATIDYLTRANSFERASE"/>
    <property type="match status" value="1"/>
</dbReference>
<dbReference type="NCBIfam" id="TIGR00473">
    <property type="entry name" value="pssA"/>
    <property type="match status" value="1"/>
</dbReference>